<feature type="domain" description="NAD(P)-binding" evidence="1">
    <location>
        <begin position="9"/>
        <end position="152"/>
    </location>
</feature>
<dbReference type="AlphaFoldDB" id="A0AAN7ZS39"/>
<proteinExistence type="predicted"/>
<gene>
    <name evidence="2" type="ORF">LTR97_009441</name>
</gene>
<dbReference type="InterPro" id="IPR052718">
    <property type="entry name" value="NmrA-type_oxidoreductase"/>
</dbReference>
<dbReference type="InterPro" id="IPR036291">
    <property type="entry name" value="NAD(P)-bd_dom_sf"/>
</dbReference>
<dbReference type="Gene3D" id="3.40.50.720">
    <property type="entry name" value="NAD(P)-binding Rossmann-like Domain"/>
    <property type="match status" value="1"/>
</dbReference>
<dbReference type="SUPFAM" id="SSF51735">
    <property type="entry name" value="NAD(P)-binding Rossmann-fold domains"/>
    <property type="match status" value="1"/>
</dbReference>
<dbReference type="PANTHER" id="PTHR47129">
    <property type="entry name" value="QUINONE OXIDOREDUCTASE 2"/>
    <property type="match status" value="1"/>
</dbReference>
<evidence type="ECO:0000313" key="3">
    <source>
        <dbReference type="Proteomes" id="UP001310594"/>
    </source>
</evidence>
<dbReference type="Pfam" id="PF13460">
    <property type="entry name" value="NAD_binding_10"/>
    <property type="match status" value="1"/>
</dbReference>
<accession>A0AAN7ZS39</accession>
<dbReference type="InterPro" id="IPR016040">
    <property type="entry name" value="NAD(P)-bd_dom"/>
</dbReference>
<dbReference type="PANTHER" id="PTHR47129:SF1">
    <property type="entry name" value="NMRA-LIKE DOMAIN-CONTAINING PROTEIN"/>
    <property type="match status" value="1"/>
</dbReference>
<protein>
    <recommendedName>
        <fullName evidence="1">NAD(P)-binding domain-containing protein</fullName>
    </recommendedName>
</protein>
<organism evidence="2 3">
    <name type="scientific">Elasticomyces elasticus</name>
    <dbReference type="NCBI Taxonomy" id="574655"/>
    <lineage>
        <taxon>Eukaryota</taxon>
        <taxon>Fungi</taxon>
        <taxon>Dikarya</taxon>
        <taxon>Ascomycota</taxon>
        <taxon>Pezizomycotina</taxon>
        <taxon>Dothideomycetes</taxon>
        <taxon>Dothideomycetidae</taxon>
        <taxon>Mycosphaerellales</taxon>
        <taxon>Teratosphaeriaceae</taxon>
        <taxon>Elasticomyces</taxon>
    </lineage>
</organism>
<comment type="caution">
    <text evidence="2">The sequence shown here is derived from an EMBL/GenBank/DDBJ whole genome shotgun (WGS) entry which is preliminary data.</text>
</comment>
<reference evidence="2" key="1">
    <citation type="submission" date="2023-08" db="EMBL/GenBank/DDBJ databases">
        <title>Black Yeasts Isolated from many extreme environments.</title>
        <authorList>
            <person name="Coleine C."/>
            <person name="Stajich J.E."/>
            <person name="Selbmann L."/>
        </authorList>
    </citation>
    <scope>NUCLEOTIDE SEQUENCE</scope>
    <source>
        <strain evidence="2">CCFEE 5810</strain>
    </source>
</reference>
<sequence length="325" mass="35560">MAAPILLTGVTGGLGAKILDYMLHIHNYPADNIIATSRSEDNRSRFESQGLQFRVADYARPETLHAAFEGVGDLLFMSSSERDTPTRITEHFNVVEAAKAAGVKMVWYVSLALGGFGNRSKVGFMQAHYETEQMLKHSGLNFISLRAGSYADAFPLFLNWYPSSTAVLMPNTYPSVDEGKAAWTSRDELGEGMATLLVKGLSSFRSIKPQTESNIILLSGPTAVSPSALLEAINRGLGTNVQMKYLDPEPWIDLQAANDEGGKGAAWFQARLVWLQGLADGDAEAVDPALETLLGRRPEDGPTTVEKLVRAGPYYWHQNHMAPRK</sequence>
<evidence type="ECO:0000259" key="1">
    <source>
        <dbReference type="Pfam" id="PF13460"/>
    </source>
</evidence>
<name>A0AAN7ZS39_9PEZI</name>
<dbReference type="EMBL" id="JAVRQU010000015">
    <property type="protein sequence ID" value="KAK5694850.1"/>
    <property type="molecule type" value="Genomic_DNA"/>
</dbReference>
<dbReference type="Proteomes" id="UP001310594">
    <property type="component" value="Unassembled WGS sequence"/>
</dbReference>
<dbReference type="Gene3D" id="3.90.25.10">
    <property type="entry name" value="UDP-galactose 4-epimerase, domain 1"/>
    <property type="match status" value="1"/>
</dbReference>
<evidence type="ECO:0000313" key="2">
    <source>
        <dbReference type="EMBL" id="KAK5694850.1"/>
    </source>
</evidence>